<dbReference type="PANTHER" id="PTHR43133:SF51">
    <property type="entry name" value="RNA POLYMERASE SIGMA FACTOR"/>
    <property type="match status" value="1"/>
</dbReference>
<dbReference type="Gene3D" id="1.10.1740.10">
    <property type="match status" value="1"/>
</dbReference>
<keyword evidence="2" id="KW-0805">Transcription regulation</keyword>
<feature type="domain" description="RNA polymerase sigma-70 region 2" evidence="5">
    <location>
        <begin position="22"/>
        <end position="86"/>
    </location>
</feature>
<name>A0ABX7L5H1_9BACL</name>
<dbReference type="Pfam" id="PF08281">
    <property type="entry name" value="Sigma70_r4_2"/>
    <property type="match status" value="1"/>
</dbReference>
<organism evidence="8 9">
    <name type="scientific">Paenibacillus tianjinensis</name>
    <dbReference type="NCBI Taxonomy" id="2810347"/>
    <lineage>
        <taxon>Bacteria</taxon>
        <taxon>Bacillati</taxon>
        <taxon>Bacillota</taxon>
        <taxon>Bacilli</taxon>
        <taxon>Bacillales</taxon>
        <taxon>Paenibacillaceae</taxon>
        <taxon>Paenibacillus</taxon>
    </lineage>
</organism>
<dbReference type="InterPro" id="IPR013324">
    <property type="entry name" value="RNA_pol_sigma_r3/r4-like"/>
</dbReference>
<sequence length="527" mass="59266">MVTRLVEEVQKGDTEAFEQLMAHFRGMAFAVSYDMLRDVHLAEDAVQEAFIEAYINIGKLQQPSAFPGWFKTIVVRQCQRLLRRKRQAMLPLADAMHISQESTGVADIAERREGAQVLQQSVSSLSDKLRVPLQLFYFYGYSLQEISDYLNIPVSVLKKRLFDGRRKLRGALPVIDLASMFNNLYEGGRNMLHIVNGDSVGNMLKQGIVSGEVLVWREVYSAGPNFVNPAGEVERMMRARSLEQSMGIPAAEYLAGCAEQEEKLREVNRYDEVVLWFEHDLFDQSMLAYLLHYIKGQKLGSTRLSLLCIGEFPGIELFHGLGQLTSDQLKTLSGTWRSIGQKEVELGSELWQAYASPDPMQMANLLALRRQELESSALPLAYAAFQAHLSRLPSVDNGLGIVEQTTLEAVRGGADTPLKLFRQVTDSLHVLGMGDLEYWLYLRGLVQGTQPLLMIDGAEAVDHFDFRRVPDFLNRKVTMTALGEQILDGAADRVAVQGLDVWYGGLHLEGHSVPWRWDSSARMPVRL</sequence>
<feature type="domain" description="RNA polymerase sigma factor 70 region 4 type 2" evidence="6">
    <location>
        <begin position="117"/>
        <end position="168"/>
    </location>
</feature>
<dbReference type="RefSeq" id="WP_206100972.1">
    <property type="nucleotide sequence ID" value="NZ_CP070969.1"/>
</dbReference>
<feature type="domain" description="DUF1835" evidence="7">
    <location>
        <begin position="192"/>
        <end position="298"/>
    </location>
</feature>
<reference evidence="8 9" key="1">
    <citation type="submission" date="2021-02" db="EMBL/GenBank/DDBJ databases">
        <title>Paenibacillus tianjinensis sp. nov.</title>
        <authorList>
            <person name="Liu H."/>
        </authorList>
    </citation>
    <scope>NUCLEOTIDE SEQUENCE [LARGE SCALE GENOMIC DNA]</scope>
    <source>
        <strain evidence="8 9">TB2019</strain>
    </source>
</reference>
<gene>
    <name evidence="8" type="ORF">JRJ22_18895</name>
</gene>
<keyword evidence="3" id="KW-0731">Sigma factor</keyword>
<dbReference type="PANTHER" id="PTHR43133">
    <property type="entry name" value="RNA POLYMERASE ECF-TYPE SIGMA FACTO"/>
    <property type="match status" value="1"/>
</dbReference>
<dbReference type="CDD" id="cd06171">
    <property type="entry name" value="Sigma70_r4"/>
    <property type="match status" value="1"/>
</dbReference>
<dbReference type="Gene3D" id="1.10.10.10">
    <property type="entry name" value="Winged helix-like DNA-binding domain superfamily/Winged helix DNA-binding domain"/>
    <property type="match status" value="1"/>
</dbReference>
<dbReference type="InterPro" id="IPR007627">
    <property type="entry name" value="RNA_pol_sigma70_r2"/>
</dbReference>
<protein>
    <submittedName>
        <fullName evidence="8">Sigma-70 family RNA polymerase sigma factor</fullName>
    </submittedName>
</protein>
<dbReference type="InterPro" id="IPR036388">
    <property type="entry name" value="WH-like_DNA-bd_sf"/>
</dbReference>
<dbReference type="SUPFAM" id="SSF88946">
    <property type="entry name" value="Sigma2 domain of RNA polymerase sigma factors"/>
    <property type="match status" value="1"/>
</dbReference>
<proteinExistence type="inferred from homology"/>
<accession>A0ABX7L5H1</accession>
<dbReference type="InterPro" id="IPR013249">
    <property type="entry name" value="RNA_pol_sigma70_r4_t2"/>
</dbReference>
<evidence type="ECO:0000256" key="3">
    <source>
        <dbReference type="ARBA" id="ARBA00023082"/>
    </source>
</evidence>
<dbReference type="SUPFAM" id="SSF88659">
    <property type="entry name" value="Sigma3 and sigma4 domains of RNA polymerase sigma factors"/>
    <property type="match status" value="1"/>
</dbReference>
<keyword evidence="4" id="KW-0804">Transcription</keyword>
<evidence type="ECO:0000259" key="5">
    <source>
        <dbReference type="Pfam" id="PF04542"/>
    </source>
</evidence>
<dbReference type="InterPro" id="IPR039425">
    <property type="entry name" value="RNA_pol_sigma-70-like"/>
</dbReference>
<evidence type="ECO:0000313" key="8">
    <source>
        <dbReference type="EMBL" id="QSF43335.1"/>
    </source>
</evidence>
<evidence type="ECO:0000313" key="9">
    <source>
        <dbReference type="Proteomes" id="UP000663452"/>
    </source>
</evidence>
<dbReference type="InterPro" id="IPR013325">
    <property type="entry name" value="RNA_pol_sigma_r2"/>
</dbReference>
<dbReference type="Proteomes" id="UP000663452">
    <property type="component" value="Chromosome"/>
</dbReference>
<evidence type="ECO:0000256" key="1">
    <source>
        <dbReference type="ARBA" id="ARBA00010641"/>
    </source>
</evidence>
<comment type="similarity">
    <text evidence="1">Belongs to the sigma-70 factor family. ECF subfamily.</text>
</comment>
<dbReference type="InterPro" id="IPR014973">
    <property type="entry name" value="DUF1835"/>
</dbReference>
<dbReference type="EMBL" id="CP070969">
    <property type="protein sequence ID" value="QSF43335.1"/>
    <property type="molecule type" value="Genomic_DNA"/>
</dbReference>
<dbReference type="Pfam" id="PF08874">
    <property type="entry name" value="DUF1835"/>
    <property type="match status" value="1"/>
</dbReference>
<evidence type="ECO:0000256" key="2">
    <source>
        <dbReference type="ARBA" id="ARBA00023015"/>
    </source>
</evidence>
<evidence type="ECO:0000259" key="7">
    <source>
        <dbReference type="Pfam" id="PF08874"/>
    </source>
</evidence>
<dbReference type="NCBIfam" id="TIGR02937">
    <property type="entry name" value="sigma70-ECF"/>
    <property type="match status" value="1"/>
</dbReference>
<dbReference type="InterPro" id="IPR014284">
    <property type="entry name" value="RNA_pol_sigma-70_dom"/>
</dbReference>
<evidence type="ECO:0000259" key="6">
    <source>
        <dbReference type="Pfam" id="PF08281"/>
    </source>
</evidence>
<dbReference type="Pfam" id="PF04542">
    <property type="entry name" value="Sigma70_r2"/>
    <property type="match status" value="1"/>
</dbReference>
<evidence type="ECO:0000256" key="4">
    <source>
        <dbReference type="ARBA" id="ARBA00023163"/>
    </source>
</evidence>
<keyword evidence="9" id="KW-1185">Reference proteome</keyword>